<feature type="chain" id="PRO_5041641666" evidence="2">
    <location>
        <begin position="20"/>
        <end position="181"/>
    </location>
</feature>
<accession>A0AA97I1Q6</accession>
<dbReference type="InterPro" id="IPR005183">
    <property type="entry name" value="DUF305_CopM-like"/>
</dbReference>
<dbReference type="EMBL" id="CP136594">
    <property type="protein sequence ID" value="WOE75540.1"/>
    <property type="molecule type" value="Genomic_DNA"/>
</dbReference>
<dbReference type="Pfam" id="PF03713">
    <property type="entry name" value="DUF305"/>
    <property type="match status" value="1"/>
</dbReference>
<feature type="region of interest" description="Disordered" evidence="1">
    <location>
        <begin position="135"/>
        <end position="181"/>
    </location>
</feature>
<evidence type="ECO:0000313" key="4">
    <source>
        <dbReference type="EMBL" id="WOE75540.1"/>
    </source>
</evidence>
<dbReference type="Proteomes" id="UP001302429">
    <property type="component" value="Chromosome"/>
</dbReference>
<dbReference type="PANTHER" id="PTHR36933">
    <property type="entry name" value="SLL0788 PROTEIN"/>
    <property type="match status" value="1"/>
</dbReference>
<feature type="domain" description="DUF305" evidence="3">
    <location>
        <begin position="72"/>
        <end position="149"/>
    </location>
</feature>
<dbReference type="Gene3D" id="1.20.1260.10">
    <property type="match status" value="1"/>
</dbReference>
<dbReference type="PANTHER" id="PTHR36933:SF1">
    <property type="entry name" value="SLL0788 PROTEIN"/>
    <property type="match status" value="1"/>
</dbReference>
<dbReference type="PROSITE" id="PS51257">
    <property type="entry name" value="PROKAR_LIPOPROTEIN"/>
    <property type="match status" value="1"/>
</dbReference>
<sequence length="181" mass="19844">MKNASIIAILALTSALGLALGGCAEEKSPFLEEEPAEASAPETTNLNAPQKAYAEANERMHAGMGVIDEDADTAFIQGMIPHHQGAVDMANIVLEHGDDEEAKELARNIIKAQEEEIAWMRNWLKERGLEEIKASDHAGHDHGDHADHDHADHDHGDHDHEDHKHGDDHDHSAHAEEHKGE</sequence>
<dbReference type="RefSeq" id="WP_317082547.1">
    <property type="nucleotide sequence ID" value="NZ_CP136594.1"/>
</dbReference>
<dbReference type="KEGG" id="acoa:RB602_02165"/>
<keyword evidence="2" id="KW-0732">Signal</keyword>
<organism evidence="4 5">
    <name type="scientific">Alterisphingorhabdus coralli</name>
    <dbReference type="NCBI Taxonomy" id="3071408"/>
    <lineage>
        <taxon>Bacteria</taxon>
        <taxon>Pseudomonadati</taxon>
        <taxon>Pseudomonadota</taxon>
        <taxon>Alphaproteobacteria</taxon>
        <taxon>Sphingomonadales</taxon>
        <taxon>Sphingomonadaceae</taxon>
        <taxon>Alterisphingorhabdus (ex Yan et al. 2024)</taxon>
    </lineage>
</organism>
<dbReference type="AlphaFoldDB" id="A0AA97I1Q6"/>
<proteinExistence type="predicted"/>
<evidence type="ECO:0000256" key="1">
    <source>
        <dbReference type="SAM" id="MobiDB-lite"/>
    </source>
</evidence>
<name>A0AA97I1Q6_9SPHN</name>
<dbReference type="InterPro" id="IPR012347">
    <property type="entry name" value="Ferritin-like"/>
</dbReference>
<evidence type="ECO:0000256" key="2">
    <source>
        <dbReference type="SAM" id="SignalP"/>
    </source>
</evidence>
<keyword evidence="5" id="KW-1185">Reference proteome</keyword>
<gene>
    <name evidence="4" type="ORF">RB602_02165</name>
</gene>
<protein>
    <submittedName>
        <fullName evidence="4">DUF305 domain-containing protein</fullName>
    </submittedName>
</protein>
<reference evidence="4 5" key="1">
    <citation type="submission" date="2023-10" db="EMBL/GenBank/DDBJ databases">
        <title>Complete genome sequence of a Sphingomonadaceae bacterium.</title>
        <authorList>
            <person name="Yan C."/>
        </authorList>
    </citation>
    <scope>NUCLEOTIDE SEQUENCE [LARGE SCALE GENOMIC DNA]</scope>
    <source>
        <strain evidence="4 5">SCSIO 66989</strain>
    </source>
</reference>
<evidence type="ECO:0000313" key="5">
    <source>
        <dbReference type="Proteomes" id="UP001302429"/>
    </source>
</evidence>
<evidence type="ECO:0000259" key="3">
    <source>
        <dbReference type="Pfam" id="PF03713"/>
    </source>
</evidence>
<feature type="signal peptide" evidence="2">
    <location>
        <begin position="1"/>
        <end position="19"/>
    </location>
</feature>